<proteinExistence type="predicted"/>
<gene>
    <name evidence="2" type="ORF">ABVQ20_30770</name>
</gene>
<accession>A0ABV2DNN6</accession>
<evidence type="ECO:0000313" key="3">
    <source>
        <dbReference type="Proteomes" id="UP001548832"/>
    </source>
</evidence>
<reference evidence="2 3" key="1">
    <citation type="submission" date="2024-06" db="EMBL/GenBank/DDBJ databases">
        <authorList>
            <person name="Kim D.-U."/>
        </authorList>
    </citation>
    <scope>NUCLEOTIDE SEQUENCE [LARGE SCALE GENOMIC DNA]</scope>
    <source>
        <strain evidence="2 3">KACC15460</strain>
    </source>
</reference>
<keyword evidence="1" id="KW-0812">Transmembrane</keyword>
<name>A0ABV2DNN6_9HYPH</name>
<dbReference type="RefSeq" id="WP_354463437.1">
    <property type="nucleotide sequence ID" value="NZ_JBEWSZ010000003.1"/>
</dbReference>
<evidence type="ECO:0000256" key="1">
    <source>
        <dbReference type="SAM" id="Phobius"/>
    </source>
</evidence>
<comment type="caution">
    <text evidence="2">The sequence shown here is derived from an EMBL/GenBank/DDBJ whole genome shotgun (WGS) entry which is preliminary data.</text>
</comment>
<dbReference type="EMBL" id="JBEWSZ010000003">
    <property type="protein sequence ID" value="MET2831338.1"/>
    <property type="molecule type" value="Genomic_DNA"/>
</dbReference>
<sequence length="73" mass="7739">MTIIVRRDSGKLAIAVSMTIAILFWQVGQLRRATGSSLLKPTSAQKPAALSAVSSAGSSFQSANKHRRLKTIG</sequence>
<feature type="transmembrane region" description="Helical" evidence="1">
    <location>
        <begin position="12"/>
        <end position="28"/>
    </location>
</feature>
<keyword evidence="1" id="KW-1133">Transmembrane helix</keyword>
<organism evidence="2 3">
    <name type="scientific">Mesorhizobium shangrilense</name>
    <dbReference type="NCBI Taxonomy" id="460060"/>
    <lineage>
        <taxon>Bacteria</taxon>
        <taxon>Pseudomonadati</taxon>
        <taxon>Pseudomonadota</taxon>
        <taxon>Alphaproteobacteria</taxon>
        <taxon>Hyphomicrobiales</taxon>
        <taxon>Phyllobacteriaceae</taxon>
        <taxon>Mesorhizobium</taxon>
    </lineage>
</organism>
<evidence type="ECO:0000313" key="2">
    <source>
        <dbReference type="EMBL" id="MET2831338.1"/>
    </source>
</evidence>
<keyword evidence="3" id="KW-1185">Reference proteome</keyword>
<protein>
    <recommendedName>
        <fullName evidence="4">ABC transporter permease</fullName>
    </recommendedName>
</protein>
<dbReference type="Proteomes" id="UP001548832">
    <property type="component" value="Unassembled WGS sequence"/>
</dbReference>
<evidence type="ECO:0008006" key="4">
    <source>
        <dbReference type="Google" id="ProtNLM"/>
    </source>
</evidence>
<keyword evidence="1" id="KW-0472">Membrane</keyword>